<reference evidence="1 2" key="1">
    <citation type="submission" date="2024-05" db="EMBL/GenBank/DDBJ databases">
        <title>Genome Sequence and Characterization of the New Strain Purple Sulfur Bacterium of Genus Thioalkalicoccus.</title>
        <authorList>
            <person name="Bryantseva I.A."/>
            <person name="Kyndt J.A."/>
            <person name="Imhoff J.F."/>
        </authorList>
    </citation>
    <scope>NUCLEOTIDE SEQUENCE [LARGE SCALE GENOMIC DNA]</scope>
    <source>
        <strain evidence="1 2">Um2</strain>
    </source>
</reference>
<dbReference type="EMBL" id="JBDKXB010000004">
    <property type="protein sequence ID" value="MEY6431685.1"/>
    <property type="molecule type" value="Genomic_DNA"/>
</dbReference>
<comment type="caution">
    <text evidence="1">The sequence shown here is derived from an EMBL/GenBank/DDBJ whole genome shotgun (WGS) entry which is preliminary data.</text>
</comment>
<gene>
    <name evidence="1" type="ORF">ABC977_04600</name>
</gene>
<dbReference type="RefSeq" id="WP_369666068.1">
    <property type="nucleotide sequence ID" value="NZ_JBDKXB010000004.1"/>
</dbReference>
<proteinExistence type="predicted"/>
<keyword evidence="2" id="KW-1185">Reference proteome</keyword>
<evidence type="ECO:0000313" key="1">
    <source>
        <dbReference type="EMBL" id="MEY6431685.1"/>
    </source>
</evidence>
<protein>
    <submittedName>
        <fullName evidence="1">Uncharacterized protein</fullName>
    </submittedName>
</protein>
<name>A0ABV4BC17_9GAMM</name>
<accession>A0ABV4BC17</accession>
<dbReference type="Proteomes" id="UP001564408">
    <property type="component" value="Unassembled WGS sequence"/>
</dbReference>
<evidence type="ECO:0000313" key="2">
    <source>
        <dbReference type="Proteomes" id="UP001564408"/>
    </source>
</evidence>
<organism evidence="1 2">
    <name type="scientific">Thioalkalicoccus limnaeus</name>
    <dbReference type="NCBI Taxonomy" id="120681"/>
    <lineage>
        <taxon>Bacteria</taxon>
        <taxon>Pseudomonadati</taxon>
        <taxon>Pseudomonadota</taxon>
        <taxon>Gammaproteobacteria</taxon>
        <taxon>Chromatiales</taxon>
        <taxon>Chromatiaceae</taxon>
        <taxon>Thioalkalicoccus</taxon>
    </lineage>
</organism>
<sequence>MSDALTQWLPLAYQAADPATRATFDAIQVPPETVMAEFERAYLPGYIAAATEPRPGKKTPSKRAAQELCHAAAYCIENDIAMPRQLKEYILNGLRAGIKGESVDAALRLKRGAGQAKDDDPLFVMARERRVAVRIFGMMTREGLSEPQAKERACEEFSIDTRRVEQIWQHHRPHPQAEAAWQAWNARFFDLLNSTPRPARGEAYEAWRRDIQAHIRLIE</sequence>